<name>A0A1M5KX80_9ACTN</name>
<dbReference type="Proteomes" id="UP000186132">
    <property type="component" value="Unassembled WGS sequence"/>
</dbReference>
<sequence length="168" mass="17912">MTRAERSERFAPELASVRAGRHFVRDTLEAWDLAELADDAQLCVSEIVTNAVTHAGTQVTVTVRSEDDLVVEVHDGVATLSVPEPDVPVAATATSGRGLQIVSVVSADWGVECSADGKVIWFRLPLPDTTARHHDADVLSLAERRSTPSAPPAATQRASGYEQARTAG</sequence>
<accession>A0A1M5KX80</accession>
<proteinExistence type="predicted"/>
<dbReference type="CDD" id="cd16936">
    <property type="entry name" value="HATPase_RsbW-like"/>
    <property type="match status" value="1"/>
</dbReference>
<dbReference type="PANTHER" id="PTHR35526:SF3">
    <property type="entry name" value="ANTI-SIGMA-F FACTOR RSBW"/>
    <property type="match status" value="1"/>
</dbReference>
<dbReference type="STRING" id="1206085.SAMN05443575_2285"/>
<dbReference type="SUPFAM" id="SSF55874">
    <property type="entry name" value="ATPase domain of HSP90 chaperone/DNA topoisomerase II/histidine kinase"/>
    <property type="match status" value="1"/>
</dbReference>
<dbReference type="AlphaFoldDB" id="A0A1M5KX80"/>
<dbReference type="OrthoDB" id="5244329at2"/>
<evidence type="ECO:0000259" key="3">
    <source>
        <dbReference type="Pfam" id="PF13581"/>
    </source>
</evidence>
<evidence type="ECO:0000256" key="2">
    <source>
        <dbReference type="SAM" id="MobiDB-lite"/>
    </source>
</evidence>
<organism evidence="4 5">
    <name type="scientific">Jatrophihabitans endophyticus</name>
    <dbReference type="NCBI Taxonomy" id="1206085"/>
    <lineage>
        <taxon>Bacteria</taxon>
        <taxon>Bacillati</taxon>
        <taxon>Actinomycetota</taxon>
        <taxon>Actinomycetes</taxon>
        <taxon>Jatrophihabitantales</taxon>
        <taxon>Jatrophihabitantaceae</taxon>
        <taxon>Jatrophihabitans</taxon>
    </lineage>
</organism>
<dbReference type="GO" id="GO:0004674">
    <property type="term" value="F:protein serine/threonine kinase activity"/>
    <property type="evidence" value="ECO:0007669"/>
    <property type="project" value="UniProtKB-KW"/>
</dbReference>
<dbReference type="RefSeq" id="WP_073390236.1">
    <property type="nucleotide sequence ID" value="NZ_FQVU01000003.1"/>
</dbReference>
<feature type="domain" description="Histidine kinase/HSP90-like ATPase" evidence="3">
    <location>
        <begin position="10"/>
        <end position="123"/>
    </location>
</feature>
<dbReference type="Pfam" id="PF13581">
    <property type="entry name" value="HATPase_c_2"/>
    <property type="match status" value="1"/>
</dbReference>
<keyword evidence="1" id="KW-0723">Serine/threonine-protein kinase</keyword>
<dbReference type="PANTHER" id="PTHR35526">
    <property type="entry name" value="ANTI-SIGMA-F FACTOR RSBW-RELATED"/>
    <property type="match status" value="1"/>
</dbReference>
<dbReference type="InterPro" id="IPR036890">
    <property type="entry name" value="HATPase_C_sf"/>
</dbReference>
<reference evidence="4 5" key="1">
    <citation type="submission" date="2016-11" db="EMBL/GenBank/DDBJ databases">
        <authorList>
            <person name="Jaros S."/>
            <person name="Januszkiewicz K."/>
            <person name="Wedrychowicz H."/>
        </authorList>
    </citation>
    <scope>NUCLEOTIDE SEQUENCE [LARGE SCALE GENOMIC DNA]</scope>
    <source>
        <strain evidence="4 5">DSM 45627</strain>
    </source>
</reference>
<dbReference type="EMBL" id="FQVU01000003">
    <property type="protein sequence ID" value="SHG57280.1"/>
    <property type="molecule type" value="Genomic_DNA"/>
</dbReference>
<dbReference type="InterPro" id="IPR003594">
    <property type="entry name" value="HATPase_dom"/>
</dbReference>
<dbReference type="InterPro" id="IPR050267">
    <property type="entry name" value="Anti-sigma-factor_SerPK"/>
</dbReference>
<keyword evidence="5" id="KW-1185">Reference proteome</keyword>
<protein>
    <submittedName>
        <fullName evidence="4">Anti-sigma regulatory factor (Ser/Thr protein kinase)</fullName>
    </submittedName>
</protein>
<evidence type="ECO:0000256" key="1">
    <source>
        <dbReference type="ARBA" id="ARBA00022527"/>
    </source>
</evidence>
<gene>
    <name evidence="4" type="ORF">SAMN05443575_2285</name>
</gene>
<keyword evidence="4" id="KW-0418">Kinase</keyword>
<evidence type="ECO:0000313" key="4">
    <source>
        <dbReference type="EMBL" id="SHG57280.1"/>
    </source>
</evidence>
<evidence type="ECO:0000313" key="5">
    <source>
        <dbReference type="Proteomes" id="UP000186132"/>
    </source>
</evidence>
<feature type="region of interest" description="Disordered" evidence="2">
    <location>
        <begin position="142"/>
        <end position="168"/>
    </location>
</feature>
<dbReference type="Gene3D" id="3.30.565.10">
    <property type="entry name" value="Histidine kinase-like ATPase, C-terminal domain"/>
    <property type="match status" value="1"/>
</dbReference>
<keyword evidence="4" id="KW-0808">Transferase</keyword>